<keyword evidence="6 8" id="KW-0067">ATP-binding</keyword>
<dbReference type="InterPro" id="IPR008271">
    <property type="entry name" value="Ser/Thr_kinase_AS"/>
</dbReference>
<dbReference type="AlphaFoldDB" id="A0AAD7XKF7"/>
<dbReference type="EC" id="2.7.11.1" evidence="2"/>
<dbReference type="InterPro" id="IPR027417">
    <property type="entry name" value="P-loop_NTPase"/>
</dbReference>
<evidence type="ECO:0000256" key="6">
    <source>
        <dbReference type="ARBA" id="ARBA00022840"/>
    </source>
</evidence>
<dbReference type="InterPro" id="IPR011990">
    <property type="entry name" value="TPR-like_helical_dom_sf"/>
</dbReference>
<evidence type="ECO:0000256" key="3">
    <source>
        <dbReference type="ARBA" id="ARBA00022679"/>
    </source>
</evidence>
<dbReference type="PROSITE" id="PS50005">
    <property type="entry name" value="TPR"/>
    <property type="match status" value="1"/>
</dbReference>
<name>A0AAD7XKF7_9STRA</name>
<keyword evidence="3" id="KW-0808">Transferase</keyword>
<keyword evidence="5" id="KW-0418">Kinase</keyword>
<comment type="similarity">
    <text evidence="1">Belongs to the protein kinase superfamily. NEK Ser/Thr protein kinase family. NIMA subfamily.</text>
</comment>
<dbReference type="Proteomes" id="UP001230188">
    <property type="component" value="Unassembled WGS sequence"/>
</dbReference>
<dbReference type="Gene3D" id="1.25.40.10">
    <property type="entry name" value="Tetratricopeptide repeat domain"/>
    <property type="match status" value="1"/>
</dbReference>
<dbReference type="SUPFAM" id="SSF56112">
    <property type="entry name" value="Protein kinase-like (PK-like)"/>
    <property type="match status" value="1"/>
</dbReference>
<evidence type="ECO:0000259" key="9">
    <source>
        <dbReference type="PROSITE" id="PS50011"/>
    </source>
</evidence>
<dbReference type="InterPro" id="IPR011009">
    <property type="entry name" value="Kinase-like_dom_sf"/>
</dbReference>
<evidence type="ECO:0000313" key="10">
    <source>
        <dbReference type="EMBL" id="KAJ8602792.1"/>
    </source>
</evidence>
<dbReference type="Gene3D" id="1.10.510.10">
    <property type="entry name" value="Transferase(Phosphotransferase) domain 1"/>
    <property type="match status" value="1"/>
</dbReference>
<dbReference type="Gene3D" id="3.40.50.300">
    <property type="entry name" value="P-loop containing nucleotide triphosphate hydrolases"/>
    <property type="match status" value="1"/>
</dbReference>
<evidence type="ECO:0000256" key="4">
    <source>
        <dbReference type="ARBA" id="ARBA00022741"/>
    </source>
</evidence>
<dbReference type="PROSITE" id="PS50011">
    <property type="entry name" value="PROTEIN_KINASE_DOM"/>
    <property type="match status" value="1"/>
</dbReference>
<keyword evidence="7" id="KW-0802">TPR repeat</keyword>
<dbReference type="PANTHER" id="PTHR43671:SF13">
    <property type="entry name" value="SERINE_THREONINE-PROTEIN KINASE NEK2"/>
    <property type="match status" value="1"/>
</dbReference>
<sequence>MRELLFSEIGSDDFASSDLRSDNAIGTGLPTTHRPRCLGVGNLCAGHLVRLPTTGRPVFEVVFDFIGQGGYGEVYVVRSMTRAATLFAMKRVRSDKLGGASSSKKTSEEIRLCRGEALLMAQLGTHPHVVSLNYGVVSSTADFLLFTTLVDGARDLERLVVSSGDLYDGDTRGVRESISMTLRHVASALAFCRGCGVLHQDVKLENIYVDTAGRAFLGDFGLASHGDGVHGQLRAPLEGCTRAYASPEVIGKLDVSSGRYRDFVKTTSPAETDIWASFGICLAADATQRPACGATLLEAMQIRDASVLNTDVDTRDVSEMLLNIGRAAVELNDVGLACTALEAAAEKGGDAAECYSLLAGSHIHAGNLEQAVLASEKAIRYDPVHGAHQRDLSSADSQFIDVMRQARLYDAKLFAAPRTEKGEVTDLETAPRIETAPRTMRTRRAIPSRTTESRYPPFSEVVNDFEGVYEAAMRTGRVVIDGDAGKGWVLRALVVALYDEQVDHHHERSGCELGGSSASDDLIGSAIDKVRDDDGGDALRAARIDRRLVLCLDGLDEVAPTTRPSIVEKIVECAQNCALTIITTRPAAEKNVGDFAPHGFAFLRIFAVDRRRVETLGIPRGIIASHVETPLALRLAMLALSSTGELQPPPVLRDRSDLFRVADEGFMTRAVVPTRQDGALVLARNDLRECGSLEVREIFERLALLAHQERRTSFKCGDFEALKPSRLAAAVWSLARSGLLPPLAPSLLLSST</sequence>
<protein>
    <recommendedName>
        <fullName evidence="2">non-specific serine/threonine protein kinase</fullName>
        <ecNumber evidence="2">2.7.11.1</ecNumber>
    </recommendedName>
</protein>
<dbReference type="GO" id="GO:0004674">
    <property type="term" value="F:protein serine/threonine kinase activity"/>
    <property type="evidence" value="ECO:0007669"/>
    <property type="project" value="UniProtKB-EC"/>
</dbReference>
<dbReference type="PROSITE" id="PS00108">
    <property type="entry name" value="PROTEIN_KINASE_ST"/>
    <property type="match status" value="1"/>
</dbReference>
<dbReference type="Pfam" id="PF00069">
    <property type="entry name" value="Pkinase"/>
    <property type="match status" value="1"/>
</dbReference>
<evidence type="ECO:0000256" key="7">
    <source>
        <dbReference type="PROSITE-ProRule" id="PRU00339"/>
    </source>
</evidence>
<proteinExistence type="inferred from homology"/>
<dbReference type="EMBL" id="JAQMWT010000366">
    <property type="protein sequence ID" value="KAJ8602792.1"/>
    <property type="molecule type" value="Genomic_DNA"/>
</dbReference>
<gene>
    <name evidence="10" type="ORF">CTAYLR_002599</name>
</gene>
<dbReference type="SUPFAM" id="SSF48452">
    <property type="entry name" value="TPR-like"/>
    <property type="match status" value="1"/>
</dbReference>
<feature type="domain" description="Protein kinase" evidence="9">
    <location>
        <begin position="60"/>
        <end position="400"/>
    </location>
</feature>
<evidence type="ECO:0000256" key="1">
    <source>
        <dbReference type="ARBA" id="ARBA00010886"/>
    </source>
</evidence>
<dbReference type="PROSITE" id="PS00107">
    <property type="entry name" value="PROTEIN_KINASE_ATP"/>
    <property type="match status" value="1"/>
</dbReference>
<evidence type="ECO:0000313" key="11">
    <source>
        <dbReference type="Proteomes" id="UP001230188"/>
    </source>
</evidence>
<dbReference type="GO" id="GO:0005524">
    <property type="term" value="F:ATP binding"/>
    <property type="evidence" value="ECO:0007669"/>
    <property type="project" value="UniProtKB-UniRule"/>
</dbReference>
<accession>A0AAD7XKF7</accession>
<dbReference type="InterPro" id="IPR017441">
    <property type="entry name" value="Protein_kinase_ATP_BS"/>
</dbReference>
<reference evidence="10" key="1">
    <citation type="submission" date="2023-01" db="EMBL/GenBank/DDBJ databases">
        <title>Metagenome sequencing of chrysophaentin producing Chrysophaeum taylorii.</title>
        <authorList>
            <person name="Davison J."/>
            <person name="Bewley C."/>
        </authorList>
    </citation>
    <scope>NUCLEOTIDE SEQUENCE</scope>
    <source>
        <strain evidence="10">NIES-1699</strain>
    </source>
</reference>
<dbReference type="CDD" id="cd00180">
    <property type="entry name" value="PKc"/>
    <property type="match status" value="1"/>
</dbReference>
<evidence type="ECO:0000256" key="2">
    <source>
        <dbReference type="ARBA" id="ARBA00012513"/>
    </source>
</evidence>
<dbReference type="SMART" id="SM00220">
    <property type="entry name" value="S_TKc"/>
    <property type="match status" value="1"/>
</dbReference>
<keyword evidence="11" id="KW-1185">Reference proteome</keyword>
<organism evidence="10 11">
    <name type="scientific">Chrysophaeum taylorii</name>
    <dbReference type="NCBI Taxonomy" id="2483200"/>
    <lineage>
        <taxon>Eukaryota</taxon>
        <taxon>Sar</taxon>
        <taxon>Stramenopiles</taxon>
        <taxon>Ochrophyta</taxon>
        <taxon>Pelagophyceae</taxon>
        <taxon>Pelagomonadales</taxon>
        <taxon>Pelagomonadaceae</taxon>
        <taxon>Chrysophaeum</taxon>
    </lineage>
</organism>
<comment type="caution">
    <text evidence="10">The sequence shown here is derived from an EMBL/GenBank/DDBJ whole genome shotgun (WGS) entry which is preliminary data.</text>
</comment>
<keyword evidence="4 8" id="KW-0547">Nucleotide-binding</keyword>
<evidence type="ECO:0000256" key="8">
    <source>
        <dbReference type="PROSITE-ProRule" id="PRU10141"/>
    </source>
</evidence>
<dbReference type="InterPro" id="IPR019734">
    <property type="entry name" value="TPR_rpt"/>
</dbReference>
<dbReference type="PANTHER" id="PTHR43671">
    <property type="entry name" value="SERINE/THREONINE-PROTEIN KINASE NEK"/>
    <property type="match status" value="1"/>
</dbReference>
<evidence type="ECO:0000256" key="5">
    <source>
        <dbReference type="ARBA" id="ARBA00022777"/>
    </source>
</evidence>
<dbReference type="InterPro" id="IPR000719">
    <property type="entry name" value="Prot_kinase_dom"/>
</dbReference>
<feature type="binding site" evidence="8">
    <location>
        <position position="90"/>
    </location>
    <ligand>
        <name>ATP</name>
        <dbReference type="ChEBI" id="CHEBI:30616"/>
    </ligand>
</feature>
<feature type="repeat" description="TPR" evidence="7">
    <location>
        <begin position="352"/>
        <end position="385"/>
    </location>
</feature>
<dbReference type="InterPro" id="IPR050660">
    <property type="entry name" value="NEK_Ser/Thr_kinase"/>
</dbReference>